<keyword evidence="2" id="KW-1185">Reference proteome</keyword>
<organism evidence="1 2">
    <name type="scientific">Spirosoma endbachense</name>
    <dbReference type="NCBI Taxonomy" id="2666025"/>
    <lineage>
        <taxon>Bacteria</taxon>
        <taxon>Pseudomonadati</taxon>
        <taxon>Bacteroidota</taxon>
        <taxon>Cytophagia</taxon>
        <taxon>Cytophagales</taxon>
        <taxon>Cytophagaceae</taxon>
        <taxon>Spirosoma</taxon>
    </lineage>
</organism>
<protein>
    <submittedName>
        <fullName evidence="1">Uncharacterized protein</fullName>
    </submittedName>
</protein>
<dbReference type="RefSeq" id="WP_162389563.1">
    <property type="nucleotide sequence ID" value="NZ_CP045997.1"/>
</dbReference>
<dbReference type="AlphaFoldDB" id="A0A6P1W556"/>
<accession>A0A6P1W556</accession>
<dbReference type="EMBL" id="CP045997">
    <property type="protein sequence ID" value="QHV99157.1"/>
    <property type="molecule type" value="Genomic_DNA"/>
</dbReference>
<gene>
    <name evidence="1" type="ORF">GJR95_30955</name>
</gene>
<reference evidence="1 2" key="1">
    <citation type="submission" date="2019-11" db="EMBL/GenBank/DDBJ databases">
        <title>Spirosoma endbachense sp. nov., isolated from a natural salt meadow.</title>
        <authorList>
            <person name="Rojas J."/>
            <person name="Ambika Manirajan B."/>
            <person name="Ratering S."/>
            <person name="Suarez C."/>
            <person name="Geissler-Plaum R."/>
            <person name="Schnell S."/>
        </authorList>
    </citation>
    <scope>NUCLEOTIDE SEQUENCE [LARGE SCALE GENOMIC DNA]</scope>
    <source>
        <strain evidence="1 2">I-24</strain>
    </source>
</reference>
<evidence type="ECO:0000313" key="2">
    <source>
        <dbReference type="Proteomes" id="UP000464577"/>
    </source>
</evidence>
<evidence type="ECO:0000313" key="1">
    <source>
        <dbReference type="EMBL" id="QHV99157.1"/>
    </source>
</evidence>
<sequence length="54" mass="6342">MATLFFRIFLCNLIFFGATYGSMAQRYKPKYLRENDKTLLQLTSRATDDGWLKS</sequence>
<name>A0A6P1W556_9BACT</name>
<dbReference type="KEGG" id="senf:GJR95_30955"/>
<proteinExistence type="predicted"/>
<dbReference type="Proteomes" id="UP000464577">
    <property type="component" value="Chromosome"/>
</dbReference>